<dbReference type="Proteomes" id="UP000230750">
    <property type="component" value="Unassembled WGS sequence"/>
</dbReference>
<dbReference type="PANTHER" id="PTHR47018">
    <property type="entry name" value="CXC DOMAIN-CONTAINING PROTEIN-RELATED"/>
    <property type="match status" value="1"/>
</dbReference>
<dbReference type="OrthoDB" id="10035704at2759"/>
<sequence length="400" mass="46129">MVQVYPLGLVTILGCVHMCQWFLKILASINAIPTEYDTLHTVLQKSLKIADKSSVNTVVVVMDEATYAKAQQIRWTSEVFRNRIVMRLGEFHVSMAYLACIGSRFGDAGLRDLLIESNIVAQGSINGVLNGHHYNRSVRTHKLAADALSRLRWLAFLDTLNDQQREEIRMVLADLHESYLSNTILDFVRMDELKMLQQQCQQFISRHSAVNPTFALWSSYLEMVQLLLPFFRATREGNWEVHLSTVRSMLPWFFACDRVHYSRYLPVYWLEMKNLLESRPDVHENLSAGEFVVQRQDQFGFSQIACDQTIEQTCNRDTKTKGRLTGFTLNRGAVHRWILSSHERAAITKECQTMAGKFLHSRKKDLDKTRICKDEEHTNLVMATVESMINPFEPDQHQLG</sequence>
<proteinExistence type="predicted"/>
<gene>
    <name evidence="1" type="ORF">BSL78_24089</name>
</gene>
<evidence type="ECO:0000313" key="1">
    <source>
        <dbReference type="EMBL" id="PIK39062.1"/>
    </source>
</evidence>
<dbReference type="EMBL" id="MRZV01001280">
    <property type="protein sequence ID" value="PIK39062.1"/>
    <property type="molecule type" value="Genomic_DNA"/>
</dbReference>
<dbReference type="PANTHER" id="PTHR47018:SF3">
    <property type="entry name" value="MYCBP-ASSOCIATED PROTEIN"/>
    <property type="match status" value="1"/>
</dbReference>
<comment type="caution">
    <text evidence="1">The sequence shown here is derived from an EMBL/GenBank/DDBJ whole genome shotgun (WGS) entry which is preliminary data.</text>
</comment>
<name>A0A2G8JTH8_STIJA</name>
<dbReference type="AlphaFoldDB" id="A0A2G8JTH8"/>
<organism evidence="1 2">
    <name type="scientific">Stichopus japonicus</name>
    <name type="common">Sea cucumber</name>
    <dbReference type="NCBI Taxonomy" id="307972"/>
    <lineage>
        <taxon>Eukaryota</taxon>
        <taxon>Metazoa</taxon>
        <taxon>Echinodermata</taxon>
        <taxon>Eleutherozoa</taxon>
        <taxon>Echinozoa</taxon>
        <taxon>Holothuroidea</taxon>
        <taxon>Aspidochirotacea</taxon>
        <taxon>Aspidochirotida</taxon>
        <taxon>Stichopodidae</taxon>
        <taxon>Apostichopus</taxon>
    </lineage>
</organism>
<accession>A0A2G8JTH8</accession>
<reference evidence="1 2" key="1">
    <citation type="journal article" date="2017" name="PLoS Biol.">
        <title>The sea cucumber genome provides insights into morphological evolution and visceral regeneration.</title>
        <authorList>
            <person name="Zhang X."/>
            <person name="Sun L."/>
            <person name="Yuan J."/>
            <person name="Sun Y."/>
            <person name="Gao Y."/>
            <person name="Zhang L."/>
            <person name="Li S."/>
            <person name="Dai H."/>
            <person name="Hamel J.F."/>
            <person name="Liu C."/>
            <person name="Yu Y."/>
            <person name="Liu S."/>
            <person name="Lin W."/>
            <person name="Guo K."/>
            <person name="Jin S."/>
            <person name="Xu P."/>
            <person name="Storey K.B."/>
            <person name="Huan P."/>
            <person name="Zhang T."/>
            <person name="Zhou Y."/>
            <person name="Zhang J."/>
            <person name="Lin C."/>
            <person name="Li X."/>
            <person name="Xing L."/>
            <person name="Huo D."/>
            <person name="Sun M."/>
            <person name="Wang L."/>
            <person name="Mercier A."/>
            <person name="Li F."/>
            <person name="Yang H."/>
            <person name="Xiang J."/>
        </authorList>
    </citation>
    <scope>NUCLEOTIDE SEQUENCE [LARGE SCALE GENOMIC DNA]</scope>
    <source>
        <strain evidence="1">Shaxun</strain>
        <tissue evidence="1">Muscle</tissue>
    </source>
</reference>
<keyword evidence="2" id="KW-1185">Reference proteome</keyword>
<evidence type="ECO:0000313" key="2">
    <source>
        <dbReference type="Proteomes" id="UP000230750"/>
    </source>
</evidence>
<protein>
    <submittedName>
        <fullName evidence="1">Uncharacterized protein</fullName>
    </submittedName>
</protein>